<evidence type="ECO:0000313" key="1">
    <source>
        <dbReference type="EMBL" id="MPW21313.1"/>
    </source>
</evidence>
<reference evidence="1 2" key="1">
    <citation type="submission" date="2019-10" db="EMBL/GenBank/DDBJ databases">
        <title>Paraburkholderia sp. isolated from nodules of Mimosa pudica from Brazilian Atlantic Forest soils.</title>
        <authorList>
            <person name="Paulitsch F."/>
            <person name="Hungria M."/>
            <person name="Dall'Agnol R."/>
        </authorList>
    </citation>
    <scope>NUCLEOTIDE SEQUENCE [LARGE SCALE GENOMIC DNA]</scope>
    <source>
        <strain evidence="1 2">CNPSo 3157</strain>
    </source>
</reference>
<dbReference type="SUPFAM" id="SSF56349">
    <property type="entry name" value="DNA breaking-rejoining enzymes"/>
    <property type="match status" value="1"/>
</dbReference>
<keyword evidence="2" id="KW-1185">Reference proteome</keyword>
<dbReference type="EMBL" id="WHNP01000041">
    <property type="protein sequence ID" value="MPW21313.1"/>
    <property type="molecule type" value="Genomic_DNA"/>
</dbReference>
<sequence length="62" mass="6767">MHGLQAGDDLTVIALWLGHANPAITHMYIEADLIAKERALCTPRSPNDKPRIIPASVMPTFS</sequence>
<accession>A0A7X1TJD1</accession>
<comment type="caution">
    <text evidence="1">The sequence shown here is derived from an EMBL/GenBank/DDBJ whole genome shotgun (WGS) entry which is preliminary data.</text>
</comment>
<dbReference type="GO" id="GO:0003677">
    <property type="term" value="F:DNA binding"/>
    <property type="evidence" value="ECO:0007669"/>
    <property type="project" value="InterPro"/>
</dbReference>
<protein>
    <submittedName>
        <fullName evidence="1">Integrase</fullName>
    </submittedName>
</protein>
<proteinExistence type="predicted"/>
<dbReference type="InterPro" id="IPR011010">
    <property type="entry name" value="DNA_brk_join_enz"/>
</dbReference>
<name>A0A7X1TJD1_9BURK</name>
<gene>
    <name evidence="1" type="ORF">GCT13_31660</name>
</gene>
<evidence type="ECO:0000313" key="2">
    <source>
        <dbReference type="Proteomes" id="UP000484381"/>
    </source>
</evidence>
<dbReference type="Proteomes" id="UP000484381">
    <property type="component" value="Unassembled WGS sequence"/>
</dbReference>
<organism evidence="1 2">
    <name type="scientific">Paraburkholderia franconis</name>
    <dbReference type="NCBI Taxonomy" id="2654983"/>
    <lineage>
        <taxon>Bacteria</taxon>
        <taxon>Pseudomonadati</taxon>
        <taxon>Pseudomonadota</taxon>
        <taxon>Betaproteobacteria</taxon>
        <taxon>Burkholderiales</taxon>
        <taxon>Burkholderiaceae</taxon>
        <taxon>Paraburkholderia</taxon>
    </lineage>
</organism>
<dbReference type="AlphaFoldDB" id="A0A7X1TJD1"/>